<evidence type="ECO:0000256" key="2">
    <source>
        <dbReference type="ARBA" id="ARBA00022692"/>
    </source>
</evidence>
<evidence type="ECO:0000256" key="4">
    <source>
        <dbReference type="ARBA" id="ARBA00023136"/>
    </source>
</evidence>
<keyword evidence="3 5" id="KW-1133">Transmembrane helix</keyword>
<proteinExistence type="predicted"/>
<dbReference type="Proteomes" id="UP001180616">
    <property type="component" value="Chromosome"/>
</dbReference>
<feature type="transmembrane region" description="Helical" evidence="5">
    <location>
        <begin position="80"/>
        <end position="98"/>
    </location>
</feature>
<evidence type="ECO:0000256" key="1">
    <source>
        <dbReference type="ARBA" id="ARBA00004141"/>
    </source>
</evidence>
<dbReference type="RefSeq" id="WP_309540495.1">
    <property type="nucleotide sequence ID" value="NZ_CP133659.1"/>
</dbReference>
<dbReference type="Pfam" id="PF05105">
    <property type="entry name" value="Phage_holin_4_1"/>
    <property type="match status" value="1"/>
</dbReference>
<gene>
    <name evidence="6" type="ORF">KPS_002414</name>
</gene>
<keyword evidence="2 5" id="KW-0812">Transmembrane</keyword>
<organism evidence="6 7">
    <name type="scientific">Nitratidesulfovibrio liaohensis</name>
    <dbReference type="NCBI Taxonomy" id="2604158"/>
    <lineage>
        <taxon>Bacteria</taxon>
        <taxon>Pseudomonadati</taxon>
        <taxon>Thermodesulfobacteriota</taxon>
        <taxon>Desulfovibrionia</taxon>
        <taxon>Desulfovibrionales</taxon>
        <taxon>Desulfovibrionaceae</taxon>
        <taxon>Nitratidesulfovibrio</taxon>
    </lineage>
</organism>
<keyword evidence="4 5" id="KW-0472">Membrane</keyword>
<dbReference type="InterPro" id="IPR006480">
    <property type="entry name" value="Phage_holin_4_1"/>
</dbReference>
<reference evidence="6" key="1">
    <citation type="submission" date="2023-09" db="EMBL/GenBank/DDBJ databases">
        <authorList>
            <consortium name="CW5 consortium"/>
            <person name="Lu C.-W."/>
        </authorList>
    </citation>
    <scope>NUCLEOTIDE SEQUENCE</scope>
    <source>
        <strain evidence="6">KPS</strain>
    </source>
</reference>
<accession>A0ABY9QZQ0</accession>
<evidence type="ECO:0000313" key="6">
    <source>
        <dbReference type="EMBL" id="WMW64402.1"/>
    </source>
</evidence>
<dbReference type="NCBIfam" id="TIGR01593">
    <property type="entry name" value="holin_tox_secr"/>
    <property type="match status" value="1"/>
</dbReference>
<sequence>MHDEIAGSIGRLLESLGDGMQFKSGWALVFGVIGAALGGVWPLVILLVLLLTVDFALGFARASRTGGWKSSKFAAGWMKYVFYVLAVFVMALAEEAIAQSAPFRIPVRDLFVGYLCVNEALSCLEHLSFFGVPVPASIRERLREYRDTLCAPTHQPQDRR</sequence>
<dbReference type="EMBL" id="CP133659">
    <property type="protein sequence ID" value="WMW64402.1"/>
    <property type="molecule type" value="Genomic_DNA"/>
</dbReference>
<evidence type="ECO:0000256" key="5">
    <source>
        <dbReference type="SAM" id="Phobius"/>
    </source>
</evidence>
<evidence type="ECO:0000313" key="7">
    <source>
        <dbReference type="Proteomes" id="UP001180616"/>
    </source>
</evidence>
<protein>
    <submittedName>
        <fullName evidence="6">Phage holin family protein</fullName>
    </submittedName>
</protein>
<feature type="transmembrane region" description="Helical" evidence="5">
    <location>
        <begin position="26"/>
        <end position="59"/>
    </location>
</feature>
<evidence type="ECO:0000256" key="3">
    <source>
        <dbReference type="ARBA" id="ARBA00022989"/>
    </source>
</evidence>
<name>A0ABY9QZQ0_9BACT</name>
<keyword evidence="7" id="KW-1185">Reference proteome</keyword>
<comment type="subcellular location">
    <subcellularLocation>
        <location evidence="1">Membrane</location>
        <topology evidence="1">Multi-pass membrane protein</topology>
    </subcellularLocation>
</comment>